<name>A0A1F6G6P0_9BACT</name>
<proteinExistence type="predicted"/>
<dbReference type="GO" id="GO:0016787">
    <property type="term" value="F:hydrolase activity"/>
    <property type="evidence" value="ECO:0007669"/>
    <property type="project" value="UniProtKB-KW"/>
</dbReference>
<dbReference type="SMART" id="SM00849">
    <property type="entry name" value="Lactamase_B"/>
    <property type="match status" value="1"/>
</dbReference>
<dbReference type="GO" id="GO:0004521">
    <property type="term" value="F:RNA endonuclease activity"/>
    <property type="evidence" value="ECO:0007669"/>
    <property type="project" value="TreeGrafter"/>
</dbReference>
<evidence type="ECO:0008006" key="6">
    <source>
        <dbReference type="Google" id="ProtNLM"/>
    </source>
</evidence>
<feature type="domain" description="Metallo-beta-lactamase" evidence="2">
    <location>
        <begin position="13"/>
        <end position="228"/>
    </location>
</feature>
<dbReference type="EMBL" id="MFMU01000004">
    <property type="protein sequence ID" value="OGG93779.1"/>
    <property type="molecule type" value="Genomic_DNA"/>
</dbReference>
<dbReference type="InterPro" id="IPR022712">
    <property type="entry name" value="Beta_Casp"/>
</dbReference>
<dbReference type="PANTHER" id="PTHR11203:SF37">
    <property type="entry name" value="INTEGRATOR COMPLEX SUBUNIT 11"/>
    <property type="match status" value="1"/>
</dbReference>
<keyword evidence="1" id="KW-0378">Hydrolase</keyword>
<accession>A0A1F6G6P0</accession>
<dbReference type="Pfam" id="PF00753">
    <property type="entry name" value="Lactamase_B"/>
    <property type="match status" value="1"/>
</dbReference>
<dbReference type="PANTHER" id="PTHR11203">
    <property type="entry name" value="CLEAVAGE AND POLYADENYLATION SPECIFICITY FACTOR FAMILY MEMBER"/>
    <property type="match status" value="1"/>
</dbReference>
<protein>
    <recommendedName>
        <fullName evidence="6">MBL fold hydrolase</fullName>
    </recommendedName>
</protein>
<dbReference type="Pfam" id="PF07521">
    <property type="entry name" value="RMMBL"/>
    <property type="match status" value="1"/>
</dbReference>
<dbReference type="SMART" id="SM01027">
    <property type="entry name" value="Beta-Casp"/>
    <property type="match status" value="1"/>
</dbReference>
<evidence type="ECO:0000259" key="2">
    <source>
        <dbReference type="SMART" id="SM00849"/>
    </source>
</evidence>
<organism evidence="4 5">
    <name type="scientific">Candidatus Kaiserbacteria bacterium RIFOXYD1_FULL_47_14</name>
    <dbReference type="NCBI Taxonomy" id="1798533"/>
    <lineage>
        <taxon>Bacteria</taxon>
        <taxon>Candidatus Kaiseribacteriota</taxon>
    </lineage>
</organism>
<dbReference type="STRING" id="1798533.A2609_00840"/>
<dbReference type="Proteomes" id="UP000176867">
    <property type="component" value="Unassembled WGS sequence"/>
</dbReference>
<gene>
    <name evidence="4" type="ORF">A2609_00840</name>
</gene>
<dbReference type="CDD" id="cd16295">
    <property type="entry name" value="TTHA0252-CPSF-like_MBL-fold"/>
    <property type="match status" value="1"/>
</dbReference>
<evidence type="ECO:0000313" key="4">
    <source>
        <dbReference type="EMBL" id="OGG93779.1"/>
    </source>
</evidence>
<dbReference type="AlphaFoldDB" id="A0A1F6G6P0"/>
<sequence>MKISFYGGVGKVTGSNFLVEGTKGKILVDCGIEQGRDFSEASAHAPFQYEVKKIDALVLTHAHLDHVGRIPKLVKDGFAGKIYMTPPTRDLAELILRDSVGILGEEAVRRGVLPLYEEKDVETTLLLIETLEYHTEKEIAPGLSCYLRNTGHILGSASVRIKDEEGTAIALTGDIGNSPSPLLPDWEPVPDADALVMESVYGDRLHPAQQRRVELLRDTLKKAIARGGTILIPAFSLERTQLMLYELSNFFDAGELPKIPVFLDSPLAIKITAVYEKWGMTYFKPETEDEMKREGSIFEFPFLKKTLARSESVEIEKTPSPKIIIAGAGMSHGGRIGRWEARYLPDASTTLIIAGYQAPGSPGRRMAEGASNVRLGGNKVKVRAKVEILEGWSAHADRDELLKFAEASLSSPPADGRTKVIFTAMGEPSAERFLAQRIHDYLGARAIVPEFGQTWEITKNVVTLVRAH</sequence>
<feature type="domain" description="Beta-Casp" evidence="3">
    <location>
        <begin position="240"/>
        <end position="366"/>
    </location>
</feature>
<evidence type="ECO:0000256" key="1">
    <source>
        <dbReference type="ARBA" id="ARBA00022801"/>
    </source>
</evidence>
<dbReference type="InterPro" id="IPR011108">
    <property type="entry name" value="RMMBL"/>
</dbReference>
<evidence type="ECO:0000313" key="5">
    <source>
        <dbReference type="Proteomes" id="UP000176867"/>
    </source>
</evidence>
<dbReference type="InterPro" id="IPR050698">
    <property type="entry name" value="MBL"/>
</dbReference>
<dbReference type="InterPro" id="IPR036866">
    <property type="entry name" value="RibonucZ/Hydroxyglut_hydro"/>
</dbReference>
<dbReference type="Gene3D" id="3.60.15.10">
    <property type="entry name" value="Ribonuclease Z/Hydroxyacylglutathione hydrolase-like"/>
    <property type="match status" value="1"/>
</dbReference>
<dbReference type="SUPFAM" id="SSF56281">
    <property type="entry name" value="Metallo-hydrolase/oxidoreductase"/>
    <property type="match status" value="1"/>
</dbReference>
<dbReference type="Pfam" id="PF10996">
    <property type="entry name" value="Beta-Casp"/>
    <property type="match status" value="1"/>
</dbReference>
<evidence type="ECO:0000259" key="3">
    <source>
        <dbReference type="SMART" id="SM01027"/>
    </source>
</evidence>
<reference evidence="4 5" key="1">
    <citation type="journal article" date="2016" name="Nat. Commun.">
        <title>Thousands of microbial genomes shed light on interconnected biogeochemical processes in an aquifer system.</title>
        <authorList>
            <person name="Anantharaman K."/>
            <person name="Brown C.T."/>
            <person name="Hug L.A."/>
            <person name="Sharon I."/>
            <person name="Castelle C.J."/>
            <person name="Probst A.J."/>
            <person name="Thomas B.C."/>
            <person name="Singh A."/>
            <person name="Wilkins M.J."/>
            <person name="Karaoz U."/>
            <person name="Brodie E.L."/>
            <person name="Williams K.H."/>
            <person name="Hubbard S.S."/>
            <person name="Banfield J.F."/>
        </authorList>
    </citation>
    <scope>NUCLEOTIDE SEQUENCE [LARGE SCALE GENOMIC DNA]</scope>
</reference>
<dbReference type="InterPro" id="IPR001279">
    <property type="entry name" value="Metallo-B-lactamas"/>
</dbReference>
<comment type="caution">
    <text evidence="4">The sequence shown here is derived from an EMBL/GenBank/DDBJ whole genome shotgun (WGS) entry which is preliminary data.</text>
</comment>
<dbReference type="Gene3D" id="3.40.50.10890">
    <property type="match status" value="1"/>
</dbReference>